<sequence length="324" mass="34142">MSGLTQVLGITGPVFIIILIGFLAVKNSVVPKGTPQALSAFAVNFALPALLFKAISEKPVAEVFNGAYLMGYATGSLIAFMLLFILTLKLRGKSISEGAIYGMGGSFSNSLMIGFPVIVQLFGSAAMVPLALTLMVENFLIFPLTLILADAGGSKGESRIKVLLQSFRQVLRNPIILSIIIGVLFSSLGVTLPQPALKVIDLFAATVSGIALFAIGGLLVGINVRSVVADIGMILPVKLFIHPLMVMLVFSFIPGMDPLMIAAAIILASMPMFGIYPIIASKYGLGPTCAAVLVPTTVFSFVSLSLVIWLVNYYLPISVSVAVN</sequence>
<keyword evidence="2" id="KW-0813">Transport</keyword>
<evidence type="ECO:0000256" key="5">
    <source>
        <dbReference type="ARBA" id="ARBA00022989"/>
    </source>
</evidence>
<dbReference type="PANTHER" id="PTHR36838">
    <property type="entry name" value="AUXIN EFFLUX CARRIER FAMILY PROTEIN"/>
    <property type="match status" value="1"/>
</dbReference>
<feature type="transmembrane region" description="Helical" evidence="7">
    <location>
        <begin position="234"/>
        <end position="253"/>
    </location>
</feature>
<gene>
    <name evidence="8" type="ORF">EHS89_03225</name>
</gene>
<comment type="subcellular location">
    <subcellularLocation>
        <location evidence="1">Membrane</location>
        <topology evidence="1">Multi-pass membrane protein</topology>
    </subcellularLocation>
</comment>
<feature type="transmembrane region" description="Helical" evidence="7">
    <location>
        <begin position="37"/>
        <end position="55"/>
    </location>
</feature>
<dbReference type="Pfam" id="PF03547">
    <property type="entry name" value="Mem_trans"/>
    <property type="match status" value="1"/>
</dbReference>
<feature type="transmembrane region" description="Helical" evidence="7">
    <location>
        <begin position="202"/>
        <end position="222"/>
    </location>
</feature>
<keyword evidence="5 7" id="KW-1133">Transmembrane helix</keyword>
<evidence type="ECO:0000256" key="3">
    <source>
        <dbReference type="ARBA" id="ARBA00022475"/>
    </source>
</evidence>
<feature type="transmembrane region" description="Helical" evidence="7">
    <location>
        <begin position="100"/>
        <end position="122"/>
    </location>
</feature>
<dbReference type="AlphaFoldDB" id="A0A3P1SWI6"/>
<name>A0A3P1SWI6_9GAMM</name>
<protein>
    <submittedName>
        <fullName evidence="8">AEC family transporter</fullName>
    </submittedName>
</protein>
<dbReference type="Proteomes" id="UP000267535">
    <property type="component" value="Unassembled WGS sequence"/>
</dbReference>
<keyword evidence="3" id="KW-1003">Cell membrane</keyword>
<reference evidence="8 9" key="1">
    <citation type="submission" date="2018-11" db="EMBL/GenBank/DDBJ databases">
        <title>The draft genome sequence of Amphritea balenae JAMM 1525T.</title>
        <authorList>
            <person name="Fang Z."/>
            <person name="Zhang Y."/>
            <person name="Han X."/>
        </authorList>
    </citation>
    <scope>NUCLEOTIDE SEQUENCE [LARGE SCALE GENOMIC DNA]</scope>
    <source>
        <strain evidence="8 9">JAMM 1525</strain>
    </source>
</reference>
<dbReference type="RefSeq" id="WP_124924655.1">
    <property type="nucleotide sequence ID" value="NZ_BMOH01000001.1"/>
</dbReference>
<dbReference type="PANTHER" id="PTHR36838:SF1">
    <property type="entry name" value="SLR1864 PROTEIN"/>
    <property type="match status" value="1"/>
</dbReference>
<keyword evidence="4 7" id="KW-0812">Transmembrane</keyword>
<comment type="caution">
    <text evidence="8">The sequence shown here is derived from an EMBL/GenBank/DDBJ whole genome shotgun (WGS) entry which is preliminary data.</text>
</comment>
<evidence type="ECO:0000256" key="1">
    <source>
        <dbReference type="ARBA" id="ARBA00004141"/>
    </source>
</evidence>
<evidence type="ECO:0000256" key="7">
    <source>
        <dbReference type="SAM" id="Phobius"/>
    </source>
</evidence>
<feature type="transmembrane region" description="Helical" evidence="7">
    <location>
        <begin position="6"/>
        <end position="25"/>
    </location>
</feature>
<dbReference type="GO" id="GO:0016020">
    <property type="term" value="C:membrane"/>
    <property type="evidence" value="ECO:0007669"/>
    <property type="project" value="UniProtKB-SubCell"/>
</dbReference>
<proteinExistence type="predicted"/>
<organism evidence="8 9">
    <name type="scientific">Amphritea balenae</name>
    <dbReference type="NCBI Taxonomy" id="452629"/>
    <lineage>
        <taxon>Bacteria</taxon>
        <taxon>Pseudomonadati</taxon>
        <taxon>Pseudomonadota</taxon>
        <taxon>Gammaproteobacteria</taxon>
        <taxon>Oceanospirillales</taxon>
        <taxon>Oceanospirillaceae</taxon>
        <taxon>Amphritea</taxon>
    </lineage>
</organism>
<evidence type="ECO:0000313" key="9">
    <source>
        <dbReference type="Proteomes" id="UP000267535"/>
    </source>
</evidence>
<feature type="transmembrane region" description="Helical" evidence="7">
    <location>
        <begin position="170"/>
        <end position="190"/>
    </location>
</feature>
<feature type="transmembrane region" description="Helical" evidence="7">
    <location>
        <begin position="67"/>
        <end position="88"/>
    </location>
</feature>
<accession>A0A3P1SWI6</accession>
<dbReference type="EMBL" id="RQXV01000001">
    <property type="protein sequence ID" value="RRD01582.1"/>
    <property type="molecule type" value="Genomic_DNA"/>
</dbReference>
<evidence type="ECO:0000256" key="2">
    <source>
        <dbReference type="ARBA" id="ARBA00022448"/>
    </source>
</evidence>
<evidence type="ECO:0000313" key="8">
    <source>
        <dbReference type="EMBL" id="RRD01582.1"/>
    </source>
</evidence>
<keyword evidence="9" id="KW-1185">Reference proteome</keyword>
<feature type="transmembrane region" description="Helical" evidence="7">
    <location>
        <begin position="291"/>
        <end position="315"/>
    </location>
</feature>
<feature type="transmembrane region" description="Helical" evidence="7">
    <location>
        <begin position="259"/>
        <end position="279"/>
    </location>
</feature>
<evidence type="ECO:0000256" key="4">
    <source>
        <dbReference type="ARBA" id="ARBA00022692"/>
    </source>
</evidence>
<keyword evidence="6 7" id="KW-0472">Membrane</keyword>
<feature type="transmembrane region" description="Helical" evidence="7">
    <location>
        <begin position="128"/>
        <end position="149"/>
    </location>
</feature>
<dbReference type="OrthoDB" id="9810457at2"/>
<evidence type="ECO:0000256" key="6">
    <source>
        <dbReference type="ARBA" id="ARBA00023136"/>
    </source>
</evidence>
<dbReference type="InterPro" id="IPR004776">
    <property type="entry name" value="Mem_transp_PIN-like"/>
</dbReference>
<dbReference type="GO" id="GO:0055085">
    <property type="term" value="P:transmembrane transport"/>
    <property type="evidence" value="ECO:0007669"/>
    <property type="project" value="InterPro"/>
</dbReference>